<feature type="binding site" evidence="14">
    <location>
        <position position="302"/>
    </location>
    <ligand>
        <name>S-adenosyl-L-methionine</name>
        <dbReference type="ChEBI" id="CHEBI:59789"/>
    </ligand>
</feature>
<evidence type="ECO:0000256" key="4">
    <source>
        <dbReference type="ARBA" id="ARBA00022679"/>
    </source>
</evidence>
<dbReference type="PROSITE" id="PS51686">
    <property type="entry name" value="SAM_MT_RSMB_NOP"/>
    <property type="match status" value="1"/>
</dbReference>
<keyword evidence="5 14" id="KW-0949">S-adenosyl-L-methionine</keyword>
<keyword evidence="8" id="KW-0496">Mitochondrion</keyword>
<dbReference type="GeneID" id="109474848"/>
<evidence type="ECO:0000256" key="9">
    <source>
        <dbReference type="ARBA" id="ARBA00042050"/>
    </source>
</evidence>
<dbReference type="FunFam" id="3.40.50.150:FF:000055">
    <property type="entry name" value="5-methylcytosine rRNA methyltransferase NSUN4"/>
    <property type="match status" value="1"/>
</dbReference>
<dbReference type="InterPro" id="IPR029063">
    <property type="entry name" value="SAM-dependent_MTases_sf"/>
</dbReference>
<dbReference type="KEGG" id="bbel:109474848"/>
<keyword evidence="3 14" id="KW-0489">Methyltransferase</keyword>
<evidence type="ECO:0000256" key="13">
    <source>
        <dbReference type="ARBA" id="ARBA00050049"/>
    </source>
</evidence>
<comment type="subcellular location">
    <subcellularLocation>
        <location evidence="1">Mitochondrion</location>
    </subcellularLocation>
</comment>
<dbReference type="PRINTS" id="PR02008">
    <property type="entry name" value="RCMTFAMILY"/>
</dbReference>
<protein>
    <recommendedName>
        <fullName evidence="12">5-cytosine rRNA methyltransferase NSUN4</fullName>
    </recommendedName>
    <alternativeName>
        <fullName evidence="13">5-cytosine tRNA methyltransferase NSUN4</fullName>
    </alternativeName>
    <alternativeName>
        <fullName evidence="9">NOL1/NOP2/Sun domain family member 4</fullName>
    </alternativeName>
</protein>
<keyword evidence="7" id="KW-0809">Transit peptide</keyword>
<gene>
    <name evidence="18 19" type="primary">LOC109474848</name>
</gene>
<dbReference type="Pfam" id="PF01189">
    <property type="entry name" value="Methyltr_RsmB-F"/>
    <property type="match status" value="1"/>
</dbReference>
<dbReference type="OrthoDB" id="8020218at2759"/>
<evidence type="ECO:0000256" key="15">
    <source>
        <dbReference type="SAM" id="MobiDB-lite"/>
    </source>
</evidence>
<keyword evidence="2" id="KW-0698">rRNA processing</keyword>
<feature type="compositionally biased region" description="Basic and acidic residues" evidence="15">
    <location>
        <begin position="125"/>
        <end position="135"/>
    </location>
</feature>
<dbReference type="AlphaFoldDB" id="A0A6P4ZAD9"/>
<dbReference type="Proteomes" id="UP000515135">
    <property type="component" value="Unplaced"/>
</dbReference>
<reference evidence="18 19" key="1">
    <citation type="submission" date="2025-04" db="UniProtKB">
        <authorList>
            <consortium name="RefSeq"/>
        </authorList>
    </citation>
    <scope>IDENTIFICATION</scope>
    <source>
        <tissue evidence="18 19">Gonad</tissue>
    </source>
</reference>
<evidence type="ECO:0000256" key="8">
    <source>
        <dbReference type="ARBA" id="ARBA00023128"/>
    </source>
</evidence>
<dbReference type="GO" id="GO:0005762">
    <property type="term" value="C:mitochondrial large ribosomal subunit"/>
    <property type="evidence" value="ECO:0007669"/>
    <property type="project" value="TreeGrafter"/>
</dbReference>
<evidence type="ECO:0000313" key="17">
    <source>
        <dbReference type="Proteomes" id="UP000515135"/>
    </source>
</evidence>
<evidence type="ECO:0000259" key="16">
    <source>
        <dbReference type="PROSITE" id="PS51686"/>
    </source>
</evidence>
<evidence type="ECO:0000313" key="18">
    <source>
        <dbReference type="RefSeq" id="XP_019630854.1"/>
    </source>
</evidence>
<dbReference type="PANTHER" id="PTHR22808:SF3">
    <property type="entry name" value="5-METHYLCYTOSINE RRNA METHYLTRANSFERASE NSUN4"/>
    <property type="match status" value="1"/>
</dbReference>
<dbReference type="GO" id="GO:0031167">
    <property type="term" value="P:rRNA methylation"/>
    <property type="evidence" value="ECO:0007669"/>
    <property type="project" value="TreeGrafter"/>
</dbReference>
<dbReference type="CDD" id="cd02440">
    <property type="entry name" value="AdoMet_MTases"/>
    <property type="match status" value="1"/>
</dbReference>
<feature type="binding site" evidence="14">
    <location>
        <position position="251"/>
    </location>
    <ligand>
        <name>S-adenosyl-L-methionine</name>
        <dbReference type="ChEBI" id="CHEBI:59789"/>
    </ligand>
</feature>
<evidence type="ECO:0000256" key="5">
    <source>
        <dbReference type="ARBA" id="ARBA00022691"/>
    </source>
</evidence>
<feature type="compositionally biased region" description="Acidic residues" evidence="15">
    <location>
        <begin position="138"/>
        <end position="147"/>
    </location>
</feature>
<proteinExistence type="inferred from homology"/>
<dbReference type="InterPro" id="IPR049560">
    <property type="entry name" value="MeTrfase_RsmB-F_NOP2_cat"/>
</dbReference>
<comment type="catalytic activity">
    <reaction evidence="11">
        <text>a cytidine in mRNA + S-adenosyl-L-methionine = a 5-methylcytidine in mRNA + S-adenosyl-L-homocysteine + H(+)</text>
        <dbReference type="Rhea" id="RHEA:61464"/>
        <dbReference type="Rhea" id="RHEA-COMP:15145"/>
        <dbReference type="Rhea" id="RHEA-COMP:15826"/>
        <dbReference type="ChEBI" id="CHEBI:15378"/>
        <dbReference type="ChEBI" id="CHEBI:57856"/>
        <dbReference type="ChEBI" id="CHEBI:59789"/>
        <dbReference type="ChEBI" id="CHEBI:74483"/>
        <dbReference type="ChEBI" id="CHEBI:82748"/>
    </reaction>
</comment>
<dbReference type="GO" id="GO:0008173">
    <property type="term" value="F:RNA methyltransferase activity"/>
    <property type="evidence" value="ECO:0007669"/>
    <property type="project" value="InterPro"/>
</dbReference>
<feature type="active site" description="Nucleophile" evidence="14">
    <location>
        <position position="358"/>
    </location>
</feature>
<keyword evidence="4 14" id="KW-0808">Transferase</keyword>
<keyword evidence="17" id="KW-1185">Reference proteome</keyword>
<dbReference type="Gene3D" id="6.20.240.40">
    <property type="match status" value="1"/>
</dbReference>
<sequence length="432" mass="47856">METVQGLLTRRCTRVALHQVRYKKQMYRNRKPPTWASQVALDMFDQYYKRQFGTRWSSIRLALLSEPKHAALVNNYGHAPEAVCAYLEALGAVDIMDANVQQALRPVRRAKRGVQGAAHVATVQEETKTVEHSWSEESMYDDDDDDVPNPVTGEPGLTGGVSGQDSPVSLPDIPTNLRLLSMADTSRFPQAKPDPDGILTYYVLDAASVLPVLALNLKPGDIVLDMCAGPGGKTLAIINTSVSLSGIIANEPKASRCKRLNQVLRLYLQRGLSVQKGVKVTSFDGCRWGKMSPNSFDKVLVDVPCTSDRHSLTHDEKTNIFHVSRLRERTELPDLQVKLLSSALAAVRPGGEVVYSTCTMSQMQNEGVVYMAMEHANQTSNILTEVADVSNLVQFFQQTFTFSEGCRIGALVLPSLPNNWGPMYFCRLRRIN</sequence>
<feature type="region of interest" description="Disordered" evidence="15">
    <location>
        <begin position="125"/>
        <end position="168"/>
    </location>
</feature>
<evidence type="ECO:0000256" key="11">
    <source>
        <dbReference type="ARBA" id="ARBA00049906"/>
    </source>
</evidence>
<evidence type="ECO:0000256" key="7">
    <source>
        <dbReference type="ARBA" id="ARBA00022946"/>
    </source>
</evidence>
<accession>A0A6P4ZAD9</accession>
<feature type="domain" description="SAM-dependent MTase RsmB/NOP-type" evidence="16">
    <location>
        <begin position="123"/>
        <end position="431"/>
    </location>
</feature>
<evidence type="ECO:0000256" key="1">
    <source>
        <dbReference type="ARBA" id="ARBA00004173"/>
    </source>
</evidence>
<evidence type="ECO:0000256" key="10">
    <source>
        <dbReference type="ARBA" id="ARBA00049302"/>
    </source>
</evidence>
<dbReference type="GO" id="GO:0003723">
    <property type="term" value="F:RNA binding"/>
    <property type="evidence" value="ECO:0007669"/>
    <property type="project" value="UniProtKB-UniRule"/>
</dbReference>
<evidence type="ECO:0000256" key="3">
    <source>
        <dbReference type="ARBA" id="ARBA00022603"/>
    </source>
</evidence>
<feature type="binding site" evidence="14">
    <location>
        <begin position="227"/>
        <end position="233"/>
    </location>
    <ligand>
        <name>S-adenosyl-L-methionine</name>
        <dbReference type="ChEBI" id="CHEBI:59789"/>
    </ligand>
</feature>
<dbReference type="InterPro" id="IPR023267">
    <property type="entry name" value="RCMT"/>
</dbReference>
<evidence type="ECO:0000256" key="6">
    <source>
        <dbReference type="ARBA" id="ARBA00022884"/>
    </source>
</evidence>
<dbReference type="PANTHER" id="PTHR22808">
    <property type="entry name" value="NCL1 YEAST -RELATED NOL1/NOP2/FMU SUN DOMAIN-CONTAINING"/>
    <property type="match status" value="1"/>
</dbReference>
<keyword evidence="6 14" id="KW-0694">RNA-binding</keyword>
<evidence type="ECO:0000256" key="12">
    <source>
        <dbReference type="ARBA" id="ARBA00050027"/>
    </source>
</evidence>
<evidence type="ECO:0000256" key="14">
    <source>
        <dbReference type="PROSITE-ProRule" id="PRU01023"/>
    </source>
</evidence>
<dbReference type="Gene3D" id="3.40.50.150">
    <property type="entry name" value="Vaccinia Virus protein VP39"/>
    <property type="match status" value="1"/>
</dbReference>
<comment type="similarity">
    <text evidence="14">Belongs to the class I-like SAM-binding methyltransferase superfamily. RsmB/NOP family.</text>
</comment>
<name>A0A6P4ZAD9_BRABE</name>
<dbReference type="SUPFAM" id="SSF53335">
    <property type="entry name" value="S-adenosyl-L-methionine-dependent methyltransferases"/>
    <property type="match status" value="1"/>
</dbReference>
<evidence type="ECO:0000256" key="2">
    <source>
        <dbReference type="ARBA" id="ARBA00022552"/>
    </source>
</evidence>
<organism evidence="17 18">
    <name type="scientific">Branchiostoma belcheri</name>
    <name type="common">Amphioxus</name>
    <dbReference type="NCBI Taxonomy" id="7741"/>
    <lineage>
        <taxon>Eukaryota</taxon>
        <taxon>Metazoa</taxon>
        <taxon>Chordata</taxon>
        <taxon>Cephalochordata</taxon>
        <taxon>Leptocardii</taxon>
        <taxon>Amphioxiformes</taxon>
        <taxon>Branchiostomatidae</taxon>
        <taxon>Branchiostoma</taxon>
    </lineage>
</organism>
<dbReference type="RefSeq" id="XP_019630854.1">
    <property type="nucleotide sequence ID" value="XM_019775295.1"/>
</dbReference>
<dbReference type="InterPro" id="IPR001678">
    <property type="entry name" value="MeTrfase_RsmB-F_NOP2_dom"/>
</dbReference>
<feature type="binding site" evidence="14">
    <location>
        <position position="284"/>
    </location>
    <ligand>
        <name>S-adenosyl-L-methionine</name>
        <dbReference type="ChEBI" id="CHEBI:59789"/>
    </ligand>
</feature>
<comment type="catalytic activity">
    <reaction evidence="10">
        <text>a cytidine in rRNA + S-adenosyl-L-methionine = a 5-methylcytidine in rRNA + S-adenosyl-L-homocysteine + H(+)</text>
        <dbReference type="Rhea" id="RHEA:61484"/>
        <dbReference type="Rhea" id="RHEA-COMP:15836"/>
        <dbReference type="Rhea" id="RHEA-COMP:15837"/>
        <dbReference type="ChEBI" id="CHEBI:15378"/>
        <dbReference type="ChEBI" id="CHEBI:57856"/>
        <dbReference type="ChEBI" id="CHEBI:59789"/>
        <dbReference type="ChEBI" id="CHEBI:74483"/>
        <dbReference type="ChEBI" id="CHEBI:82748"/>
    </reaction>
</comment>
<evidence type="ECO:0000313" key="19">
    <source>
        <dbReference type="RefSeq" id="XP_019630855.1"/>
    </source>
</evidence>
<dbReference type="RefSeq" id="XP_019630855.1">
    <property type="nucleotide sequence ID" value="XM_019775296.1"/>
</dbReference>